<evidence type="ECO:0008006" key="3">
    <source>
        <dbReference type="Google" id="ProtNLM"/>
    </source>
</evidence>
<sequence length="294" mass="33462">MKKNAFIRKTVVLFLTIISVLGLQLISVNAKSPTYQQVPTMAYLKVESGQAYLSYANSAPQLFYEPMKGETVRLTQKICTGAWTDGKIFYYASGNKRVPTKVSLYKYTIKTGKTEKLCTINKNCDLVGYSKNNFYLHTMGSGKQYLYAYNLKTKKITSKRIAYPVYKKNDVIGTGSLSDGRYIFVGDTYSGYSEFSGKYNCYPHSIYILDPVSQKFRLVSKMVTTETTREKNLIYYASFSGTTSKPYSQIWKYNIKTGKKSAVGKKYSGIVYSFYKDSAYIIDQKGESKTVRYK</sequence>
<organism evidence="1 2">
    <name type="scientific">Blautia obeum</name>
    <dbReference type="NCBI Taxonomy" id="40520"/>
    <lineage>
        <taxon>Bacteria</taxon>
        <taxon>Bacillati</taxon>
        <taxon>Bacillota</taxon>
        <taxon>Clostridia</taxon>
        <taxon>Lachnospirales</taxon>
        <taxon>Lachnospiraceae</taxon>
        <taxon>Blautia</taxon>
    </lineage>
</organism>
<name>A0A173X2I7_9FIRM</name>
<dbReference type="AlphaFoldDB" id="A0A173X2I7"/>
<protein>
    <recommendedName>
        <fullName evidence="3">DUF5050 domain-containing protein</fullName>
    </recommendedName>
</protein>
<reference evidence="1 2" key="1">
    <citation type="submission" date="2015-09" db="EMBL/GenBank/DDBJ databases">
        <authorList>
            <consortium name="Pathogen Informatics"/>
        </authorList>
    </citation>
    <scope>NUCLEOTIDE SEQUENCE [LARGE SCALE GENOMIC DNA]</scope>
    <source>
        <strain evidence="1 2">2789STDY5608838</strain>
    </source>
</reference>
<accession>A0A173X2I7</accession>
<dbReference type="RefSeq" id="WP_055052556.1">
    <property type="nucleotide sequence ID" value="NZ_CYZA01000001.1"/>
</dbReference>
<proteinExistence type="predicted"/>
<dbReference type="SUPFAM" id="SSF69304">
    <property type="entry name" value="Tricorn protease N-terminal domain"/>
    <property type="match status" value="1"/>
</dbReference>
<evidence type="ECO:0000313" key="2">
    <source>
        <dbReference type="Proteomes" id="UP000095447"/>
    </source>
</evidence>
<dbReference type="Proteomes" id="UP000095447">
    <property type="component" value="Unassembled WGS sequence"/>
</dbReference>
<gene>
    <name evidence="1" type="ORF">ERS852395_00399</name>
</gene>
<dbReference type="EMBL" id="CYZA01000001">
    <property type="protein sequence ID" value="CUN45346.1"/>
    <property type="molecule type" value="Genomic_DNA"/>
</dbReference>
<evidence type="ECO:0000313" key="1">
    <source>
        <dbReference type="EMBL" id="CUN45346.1"/>
    </source>
</evidence>